<evidence type="ECO:0000313" key="3">
    <source>
        <dbReference type="Proteomes" id="UP000009328"/>
    </source>
</evidence>
<dbReference type="AlphaFoldDB" id="K0KSP9"/>
<dbReference type="HOGENOM" id="CLU_634924_0_0_1"/>
<dbReference type="Gene3D" id="3.80.10.10">
    <property type="entry name" value="Ribonuclease Inhibitor"/>
    <property type="match status" value="1"/>
</dbReference>
<dbReference type="InParanoid" id="K0KSP9"/>
<reference evidence="2 3" key="1">
    <citation type="journal article" date="2012" name="Eukaryot. Cell">
        <title>Draft genome sequence of Wickerhamomyces ciferrii NRRL Y-1031 F-60-10.</title>
        <authorList>
            <person name="Schneider J."/>
            <person name="Andrea H."/>
            <person name="Blom J."/>
            <person name="Jaenicke S."/>
            <person name="Ruckert C."/>
            <person name="Schorsch C."/>
            <person name="Szczepanowski R."/>
            <person name="Farwick M."/>
            <person name="Goesmann A."/>
            <person name="Puhler A."/>
            <person name="Schaffer S."/>
            <person name="Tauch A."/>
            <person name="Kohler T."/>
            <person name="Brinkrolf K."/>
        </authorList>
    </citation>
    <scope>NUCLEOTIDE SEQUENCE [LARGE SCALE GENOMIC DNA]</scope>
    <source>
        <strain evidence="3">ATCC 14091 / BCRC 22168 / CBS 111 / JCM 3599 / NBRC 0793 / NRRL Y-1031 F-60-10</strain>
    </source>
</reference>
<comment type="caution">
    <text evidence="2">The sequence shown here is derived from an EMBL/GenBank/DDBJ whole genome shotgun (WGS) entry which is preliminary data.</text>
</comment>
<dbReference type="Proteomes" id="UP000009328">
    <property type="component" value="Unassembled WGS sequence"/>
</dbReference>
<dbReference type="InterPro" id="IPR032675">
    <property type="entry name" value="LRR_dom_sf"/>
</dbReference>
<feature type="compositionally biased region" description="Low complexity" evidence="1">
    <location>
        <begin position="443"/>
        <end position="456"/>
    </location>
</feature>
<dbReference type="EMBL" id="CAIF01000123">
    <property type="protein sequence ID" value="CCH44384.1"/>
    <property type="molecule type" value="Genomic_DNA"/>
</dbReference>
<name>K0KSP9_WICCF</name>
<proteinExistence type="predicted"/>
<organism evidence="2 3">
    <name type="scientific">Wickerhamomyces ciferrii (strain ATCC 14091 / BCRC 22168 / CBS 111 / JCM 3599 / NBRC 0793 / NRRL Y-1031 F-60-10)</name>
    <name type="common">Yeast</name>
    <name type="synonym">Pichia ciferrii</name>
    <dbReference type="NCBI Taxonomy" id="1206466"/>
    <lineage>
        <taxon>Eukaryota</taxon>
        <taxon>Fungi</taxon>
        <taxon>Dikarya</taxon>
        <taxon>Ascomycota</taxon>
        <taxon>Saccharomycotina</taxon>
        <taxon>Saccharomycetes</taxon>
        <taxon>Phaffomycetales</taxon>
        <taxon>Wickerhamomycetaceae</taxon>
        <taxon>Wickerhamomyces</taxon>
    </lineage>
</organism>
<evidence type="ECO:0000256" key="1">
    <source>
        <dbReference type="SAM" id="MobiDB-lite"/>
    </source>
</evidence>
<sequence>MGKDEKFINVWDLPTPLIRRIFVEDAKISFQDLKELYHLDIKFGPVLEASIAIVTNDLDIPHKAMTSIDGFEALRFDVYNTENLQQNDLMHYSFIYFMVNPRKFDSKEAISTFSETIRPLPKIKHKIQIFNKDLDQRISVRHGRSFLPTKMSDIYDWPELKWLRTSDLTKWDEFSFHNEKIWYNQNLNTMSSAKITTLIIRDTFTNDTYDYHDFKNLSFPNLQKLIIEFPSFPRDALSKVTEKRDYFQCDDAYEAVFKPTKQSFKLTFNSCFFPKLTSMKISSNAKIQGILNCDFSSLQSLEFSNNFLLYIKNTNFKNLKKLVINPTINITKTQLLGSNQILTEDQFDINLEGIIEPFCEKFNIKEDRITRFPSMFLDNVTLSSLKSLQVPHVNSILSAEFTEEFDDQLDEVVIEPSPPKDYSLGAIANTPTQPALKFDFSASSNTNGSTTSNGNTAKPATRTN</sequence>
<keyword evidence="3" id="KW-1185">Reference proteome</keyword>
<evidence type="ECO:0000313" key="2">
    <source>
        <dbReference type="EMBL" id="CCH44384.1"/>
    </source>
</evidence>
<feature type="region of interest" description="Disordered" evidence="1">
    <location>
        <begin position="439"/>
        <end position="464"/>
    </location>
</feature>
<protein>
    <submittedName>
        <fullName evidence="2">Uncharacterized protein</fullName>
    </submittedName>
</protein>
<gene>
    <name evidence="2" type="ORF">BN7_3947</name>
</gene>
<accession>K0KSP9</accession>